<dbReference type="Proteomes" id="UP001253637">
    <property type="component" value="Segment"/>
</dbReference>
<feature type="region of interest" description="Disordered" evidence="1">
    <location>
        <begin position="1"/>
        <end position="45"/>
    </location>
</feature>
<evidence type="ECO:0000256" key="1">
    <source>
        <dbReference type="SAM" id="MobiDB-lite"/>
    </source>
</evidence>
<dbReference type="EMBL" id="LC625835">
    <property type="protein sequence ID" value="BCU03430.1"/>
    <property type="molecule type" value="Genomic_DNA"/>
</dbReference>
<evidence type="ECO:0000256" key="2">
    <source>
        <dbReference type="SAM" id="Phobius"/>
    </source>
</evidence>
<evidence type="ECO:0000313" key="4">
    <source>
        <dbReference type="Proteomes" id="UP001253637"/>
    </source>
</evidence>
<name>A0A811BQ42_9VIRU</name>
<keyword evidence="2" id="KW-0812">Transmembrane</keyword>
<sequence length="110" mass="12179">MYGGQRPAASGRRQRGHHTLGGPRRRGSHARSLKPREKNLTQTKKGASVAWIAPNTLAWFHSFFILLTFCVYKRGTAAVTCRASLFFFPALHSSVATDEKAPREKSAGRP</sequence>
<feature type="transmembrane region" description="Helical" evidence="2">
    <location>
        <begin position="49"/>
        <end position="72"/>
    </location>
</feature>
<protein>
    <submittedName>
        <fullName evidence="3">Uncharacterized protein</fullName>
    </submittedName>
</protein>
<keyword evidence="2" id="KW-1133">Transmembrane helix</keyword>
<keyword evidence="2" id="KW-0472">Membrane</keyword>
<organism evidence="3 4">
    <name type="scientific">Pandoravirus japonicus</name>
    <dbReference type="NCBI Taxonomy" id="2823154"/>
    <lineage>
        <taxon>Viruses</taxon>
        <taxon>Pandoravirus</taxon>
    </lineage>
</organism>
<proteinExistence type="predicted"/>
<accession>A0A811BQ42</accession>
<feature type="compositionally biased region" description="Basic residues" evidence="1">
    <location>
        <begin position="12"/>
        <end position="33"/>
    </location>
</feature>
<evidence type="ECO:0000313" key="3">
    <source>
        <dbReference type="EMBL" id="BCU03430.1"/>
    </source>
</evidence>
<reference evidence="3" key="1">
    <citation type="submission" date="2021-04" db="EMBL/GenBank/DDBJ databases">
        <title>Draft Genome Sequence of Pandoravirus japonicus, Isolated from the Sabaishi River of Niigata, Japan.</title>
        <authorList>
            <person name="Hosokawa N."/>
            <person name="Takahashi H."/>
            <person name="Aoki K."/>
            <person name="Takemura M."/>
        </authorList>
    </citation>
    <scope>NUCLEOTIDE SEQUENCE</scope>
</reference>